<dbReference type="NCBIfam" id="NF003417">
    <property type="entry name" value="PRK04813.1"/>
    <property type="match status" value="3"/>
</dbReference>
<dbReference type="EMBL" id="FMCU01000046">
    <property type="protein sequence ID" value="SCF50042.1"/>
    <property type="molecule type" value="Genomic_DNA"/>
</dbReference>
<dbReference type="InterPro" id="IPR009081">
    <property type="entry name" value="PP-bd_ACP"/>
</dbReference>
<dbReference type="NCBIfam" id="TIGR01733">
    <property type="entry name" value="AA-adenyl-dom"/>
    <property type="match status" value="2"/>
</dbReference>
<protein>
    <submittedName>
        <fullName evidence="6">Amino acid adenylation domain-containing protein</fullName>
    </submittedName>
</protein>
<feature type="domain" description="Carrier" evidence="5">
    <location>
        <begin position="1117"/>
        <end position="1192"/>
    </location>
</feature>
<feature type="non-terminal residue" evidence="6">
    <location>
        <position position="2255"/>
    </location>
</feature>
<dbReference type="InterPro" id="IPR000873">
    <property type="entry name" value="AMP-dep_synth/lig_dom"/>
</dbReference>
<dbReference type="PROSITE" id="PS50075">
    <property type="entry name" value="CARRIER"/>
    <property type="match status" value="3"/>
</dbReference>
<dbReference type="SUPFAM" id="SSF52777">
    <property type="entry name" value="CoA-dependent acyltransferases"/>
    <property type="match status" value="4"/>
</dbReference>
<keyword evidence="3" id="KW-0597">Phosphoprotein</keyword>
<dbReference type="PANTHER" id="PTHR45527">
    <property type="entry name" value="NONRIBOSOMAL PEPTIDE SYNTHETASE"/>
    <property type="match status" value="1"/>
</dbReference>
<evidence type="ECO:0000256" key="1">
    <source>
        <dbReference type="ARBA" id="ARBA00001957"/>
    </source>
</evidence>
<sequence length="2255" mass="240931">YVVTDDDPDTAVEQVRRYAAKRLPEHLLPTAVVVIDALPLTSNGKLDRRALPEPEAPSTSGVGREPANEREELLCAAYAEILGLDQVGVDDDFFELGGHSLLAVRLISRIRALLGVEVEIRAVFETPTVAGLAAALPEREASGTDATTSRPVLTVRPRPENIPLSSGQRRLWFIDQLEGPSRTYTVPNVLRLTGAVDRDALRAAVRDLLDRHEVLRTVFDVVDGEPYQRVLDMTDIPEVLTVAEVDERALDDAVAVATGHGFNLTVEPPLRMWLFTTGADDHTLVVVMHHIAGDGWSWTPLSRDFSTAYAARSTGTAPDWAPLPVQYADYALWQHELLGDKGNPASLLDRQVAYWRDTLVGVPTELTLPFDQPRPAVPGHRGHGVPFEVSAEAHVALARLARAEGATIFMVLQAALALLLSRLGAGTDVPVGTAVAGRTDEALNDLVGFFVNTLVVRNDLSGDPAFTEVLRRSRETCLAAFAHQDVPFERLVEELAPTRSLAHHPLFQVMLTLQNNDHAALDLPELATRRTNGGSVVAKFDLEVSAEEIVDATGAPAGLRGVLVGAADLFEAETVRQLADRFACVVETVVTRPATRLSAVEILNDADQRSLAEWGTGTALAVPERTVPQMFRTQVAQAPGAPALVGGGVTLTYADLDQRTDRLARQLVGRGVRPESVVGMCLERGIDLVVALLAVLKAGGAYLPVDPAYPTERVRHLVRDAAPALVLTTSRTSKVLPPDVPMIMLDGPVDESIDAPLPPAGALLPTHSAYVIYTSGSTGRPKGVQVSHGSVVNLCTGHRRSLLAGPARMRVALGLSVSFDASWDQLTALLSGHELHVVDAATWSDPALLVPWLGAHRIDVLVATPSHVEALLTHGLLDDPAQRPTRIALGGEAVPESLWRLLRATPDLDAFNMYGPTECTVESASARLSDAARPVIGRPVANAQLHVLDARLRPVPAGVPGELYVQGAGLARGYLRRPALTSERFVASPHRAGDRMYRTGDFVRWTADGHLEYLGRTDDQVKIRGFRVELGEVRAAVAAHPDVAQAAVVVQQDRLVAYVVGGDGTGVRESVARRLPEYMVPSAVVVLDTLPLTANGKLDLTALPAPAPIGGEGADHASSDPREELIRAAFADVLGLSRVAADADFFALGGHSLLAVRLASRIRTVLGTEVPLRAIFEAPTAAALAARLDTTRQTRPAMVAAVRSARAPLSFAQRRLWFLGQLDGPSADYNLPVVLRMPNADAEALDNALRDVIGRHEVLRTIFASAEGEPYQRILDAAGLDWRLEVLDGDETDIAAATRHRFDLACELPIRAWLFHGCVLVVVVHHIAADGWSMGVLARDLSEAYDARSEGRTPQWSPLPVQYADYAIWQRELLGDETDPDSVIARQVTYWQAALAGAPEELRLPTDRPRPVVASRNGHREPLRIPADLHARLQELARAEGVTVFNALQAALAVLLSRLGAGTDIPIGTAAAGRNDEGVDDVVGFFVNTLVLRTDVSGNPTFREVLVRARETALSAFEHQDVPFEKLVEELAPARSMARHPLFQVMLTLQNNAEAVLDLPGIQSAAPSIAAAATAKFDLEWSIEETHDEAGAPAGLRGALTAAVDLFDSGSVGVLAERFMRVLTALVGEPGARVGTVDVLDVRERWRVLSGWNDTAVSYPADDTVVSLFARQVAATPDAVAVVFEGVSVSYRELDARAGAVARSLRLVGVGRESVVGVCLPRGVDLVVALVGVLKAGGAFLPVDPEFPVQRVGVMFADALPVAVVTSVGCASVVPLGVARVVVEEVAVPVVPVVLPSVGAGDAAYVLFTSGSTGRPKGVVVSHGGVVNRLRWMQDRFGLVAGERVVQKTPFTFDVSVWEFFWPLVVGGTVVVARPGGHRDPAYLAELIREENVSTAHFVPSMLEAFLPVAALCAGLARVVCSGEVLPESVRDHLLAVLPDTELHNLYGPTEASVDVTATRCDTGGPVTIGSPVANTRTYVLDGGLQPVPVGAAGELYLAGVQLARGYVGRAGLTAERFVANPYEPGERLYRTGDLVRWTPGGELDYLGRTDDQVKVRGVRIELGEVQAAVAAHPQVVRAAVVVRDDRLVAYVVVVGGDGAGVREFVGQRLPQYMVPAAVVVLDELPLTSSGKLDRRGLPAPDFAGAVGSSRPAANAREELLCAGFAEVLGLERVGVGDDFFALGGHSLLVVRLVEWLRQRGVSVPVRAFFQTPTPAALAATGGVDTFEVPANLIPADASVITPGMLPLVDLTQEQ</sequence>
<dbReference type="GO" id="GO:0043041">
    <property type="term" value="P:amino acid activation for nonribosomal peptide biosynthetic process"/>
    <property type="evidence" value="ECO:0007669"/>
    <property type="project" value="TreeGrafter"/>
</dbReference>
<reference evidence="7" key="1">
    <citation type="submission" date="2016-06" db="EMBL/GenBank/DDBJ databases">
        <authorList>
            <person name="Varghese N."/>
            <person name="Submissions Spin"/>
        </authorList>
    </citation>
    <scope>NUCLEOTIDE SEQUENCE [LARGE SCALE GENOMIC DNA]</scope>
    <source>
        <strain evidence="7">DSM 44100</strain>
    </source>
</reference>
<dbReference type="GO" id="GO:0044550">
    <property type="term" value="P:secondary metabolite biosynthetic process"/>
    <property type="evidence" value="ECO:0007669"/>
    <property type="project" value="TreeGrafter"/>
</dbReference>
<dbReference type="InterPro" id="IPR006162">
    <property type="entry name" value="Ppantetheine_attach_site"/>
</dbReference>
<dbReference type="FunFam" id="3.40.50.980:FF:000002">
    <property type="entry name" value="Enterobactin synthetase component F"/>
    <property type="match status" value="1"/>
</dbReference>
<dbReference type="Gene3D" id="3.30.559.10">
    <property type="entry name" value="Chloramphenicol acetyltransferase-like domain"/>
    <property type="match status" value="2"/>
</dbReference>
<dbReference type="CDD" id="cd17646">
    <property type="entry name" value="A_NRPS_AB3403-like"/>
    <property type="match status" value="1"/>
</dbReference>
<dbReference type="PANTHER" id="PTHR45527:SF1">
    <property type="entry name" value="FATTY ACID SYNTHASE"/>
    <property type="match status" value="1"/>
</dbReference>
<dbReference type="Proteomes" id="UP000198797">
    <property type="component" value="Unassembled WGS sequence"/>
</dbReference>
<dbReference type="InterPro" id="IPR020806">
    <property type="entry name" value="PKS_PP-bd"/>
</dbReference>
<dbReference type="InterPro" id="IPR020845">
    <property type="entry name" value="AMP-binding_CS"/>
</dbReference>
<dbReference type="Pfam" id="PF00668">
    <property type="entry name" value="Condensation"/>
    <property type="match status" value="2"/>
</dbReference>
<dbReference type="FunFam" id="1.10.1200.10:FF:000016">
    <property type="entry name" value="Non-ribosomal peptide synthase"/>
    <property type="match status" value="1"/>
</dbReference>
<evidence type="ECO:0000313" key="7">
    <source>
        <dbReference type="Proteomes" id="UP000198797"/>
    </source>
</evidence>
<organism evidence="6 7">
    <name type="scientific">Micromonospora matsumotoense</name>
    <dbReference type="NCBI Taxonomy" id="121616"/>
    <lineage>
        <taxon>Bacteria</taxon>
        <taxon>Bacillati</taxon>
        <taxon>Actinomycetota</taxon>
        <taxon>Actinomycetes</taxon>
        <taxon>Micromonosporales</taxon>
        <taxon>Micromonosporaceae</taxon>
        <taxon>Micromonospora</taxon>
    </lineage>
</organism>
<dbReference type="STRING" id="121616.GA0070216_1461"/>
<name>A0A1C5AXV5_9ACTN</name>
<dbReference type="SUPFAM" id="SSF56801">
    <property type="entry name" value="Acetyl-CoA synthetase-like"/>
    <property type="match status" value="3"/>
</dbReference>
<dbReference type="GO" id="GO:0003824">
    <property type="term" value="F:catalytic activity"/>
    <property type="evidence" value="ECO:0007669"/>
    <property type="project" value="InterPro"/>
</dbReference>
<dbReference type="FunFam" id="3.40.50.12780:FF:000012">
    <property type="entry name" value="Non-ribosomal peptide synthetase"/>
    <property type="match status" value="2"/>
</dbReference>
<dbReference type="Pfam" id="PF13193">
    <property type="entry name" value="AMP-binding_C"/>
    <property type="match status" value="2"/>
</dbReference>
<dbReference type="Gene3D" id="3.40.50.980">
    <property type="match status" value="4"/>
</dbReference>
<feature type="domain" description="Carrier" evidence="5">
    <location>
        <begin position="2152"/>
        <end position="2226"/>
    </location>
</feature>
<dbReference type="GO" id="GO:0008610">
    <property type="term" value="P:lipid biosynthetic process"/>
    <property type="evidence" value="ECO:0007669"/>
    <property type="project" value="UniProtKB-ARBA"/>
</dbReference>
<dbReference type="SMART" id="SM00823">
    <property type="entry name" value="PKS_PP"/>
    <property type="match status" value="3"/>
</dbReference>
<evidence type="ECO:0000256" key="2">
    <source>
        <dbReference type="ARBA" id="ARBA00022450"/>
    </source>
</evidence>
<evidence type="ECO:0000256" key="3">
    <source>
        <dbReference type="ARBA" id="ARBA00022553"/>
    </source>
</evidence>
<dbReference type="GO" id="GO:0005829">
    <property type="term" value="C:cytosol"/>
    <property type="evidence" value="ECO:0007669"/>
    <property type="project" value="TreeGrafter"/>
</dbReference>
<feature type="non-terminal residue" evidence="6">
    <location>
        <position position="1"/>
    </location>
</feature>
<evidence type="ECO:0000313" key="6">
    <source>
        <dbReference type="EMBL" id="SCF50042.1"/>
    </source>
</evidence>
<keyword evidence="2" id="KW-0596">Phosphopantetheine</keyword>
<dbReference type="Gene3D" id="1.10.1200.10">
    <property type="entry name" value="ACP-like"/>
    <property type="match status" value="2"/>
</dbReference>
<dbReference type="InterPro" id="IPR025110">
    <property type="entry name" value="AMP-bd_C"/>
</dbReference>
<dbReference type="InterPro" id="IPR001242">
    <property type="entry name" value="Condensation_dom"/>
</dbReference>
<proteinExistence type="predicted"/>
<evidence type="ECO:0000256" key="4">
    <source>
        <dbReference type="SAM" id="MobiDB-lite"/>
    </source>
</evidence>
<dbReference type="Pfam" id="PF00501">
    <property type="entry name" value="AMP-binding"/>
    <property type="match status" value="2"/>
</dbReference>
<dbReference type="InterPro" id="IPR010071">
    <property type="entry name" value="AA_adenyl_dom"/>
</dbReference>
<dbReference type="CDD" id="cd19540">
    <property type="entry name" value="LCL_NRPS-like"/>
    <property type="match status" value="2"/>
</dbReference>
<evidence type="ECO:0000259" key="5">
    <source>
        <dbReference type="PROSITE" id="PS50075"/>
    </source>
</evidence>
<dbReference type="InterPro" id="IPR023213">
    <property type="entry name" value="CAT-like_dom_sf"/>
</dbReference>
<feature type="region of interest" description="Disordered" evidence="4">
    <location>
        <begin position="46"/>
        <end position="67"/>
    </location>
</feature>
<dbReference type="CDD" id="cd05930">
    <property type="entry name" value="A_NRPS"/>
    <property type="match status" value="1"/>
</dbReference>
<dbReference type="OrthoDB" id="5476914at2"/>
<dbReference type="GO" id="GO:0072330">
    <property type="term" value="P:monocarboxylic acid biosynthetic process"/>
    <property type="evidence" value="ECO:0007669"/>
    <property type="project" value="UniProtKB-ARBA"/>
</dbReference>
<dbReference type="Pfam" id="PF00550">
    <property type="entry name" value="PP-binding"/>
    <property type="match status" value="3"/>
</dbReference>
<dbReference type="InterPro" id="IPR029058">
    <property type="entry name" value="AB_hydrolase_fold"/>
</dbReference>
<dbReference type="FunFam" id="3.40.50.980:FF:000001">
    <property type="entry name" value="Non-ribosomal peptide synthetase"/>
    <property type="match status" value="1"/>
</dbReference>
<dbReference type="RefSeq" id="WP_141723304.1">
    <property type="nucleotide sequence ID" value="NZ_FMCU01000046.1"/>
</dbReference>
<feature type="domain" description="Carrier" evidence="5">
    <location>
        <begin position="65"/>
        <end position="140"/>
    </location>
</feature>
<dbReference type="InterPro" id="IPR045851">
    <property type="entry name" value="AMP-bd_C_sf"/>
</dbReference>
<dbReference type="Gene3D" id="3.30.559.30">
    <property type="entry name" value="Nonribosomal peptide synthetase, condensation domain"/>
    <property type="match status" value="2"/>
</dbReference>
<dbReference type="Gene3D" id="3.40.50.1820">
    <property type="entry name" value="alpha/beta hydrolase"/>
    <property type="match status" value="1"/>
</dbReference>
<dbReference type="PROSITE" id="PS00455">
    <property type="entry name" value="AMP_BINDING"/>
    <property type="match status" value="2"/>
</dbReference>
<dbReference type="SUPFAM" id="SSF47336">
    <property type="entry name" value="ACP-like"/>
    <property type="match status" value="3"/>
</dbReference>
<gene>
    <name evidence="6" type="ORF">GA0070216_1461</name>
</gene>
<accession>A0A1C5AXV5</accession>
<keyword evidence="7" id="KW-1185">Reference proteome</keyword>
<dbReference type="FunFam" id="2.30.38.10:FF:000001">
    <property type="entry name" value="Non-ribosomal peptide synthetase PvdI"/>
    <property type="match status" value="2"/>
</dbReference>
<dbReference type="Gene3D" id="3.30.300.30">
    <property type="match status" value="3"/>
</dbReference>
<dbReference type="PROSITE" id="PS00012">
    <property type="entry name" value="PHOSPHOPANTETHEINE"/>
    <property type="match status" value="3"/>
</dbReference>
<comment type="cofactor">
    <cofactor evidence="1">
        <name>pantetheine 4'-phosphate</name>
        <dbReference type="ChEBI" id="CHEBI:47942"/>
    </cofactor>
</comment>
<dbReference type="InterPro" id="IPR036736">
    <property type="entry name" value="ACP-like_sf"/>
</dbReference>
<dbReference type="Gene3D" id="2.30.38.10">
    <property type="entry name" value="Luciferase, Domain 3"/>
    <property type="match status" value="2"/>
</dbReference>
<dbReference type="GO" id="GO:0031177">
    <property type="term" value="F:phosphopantetheine binding"/>
    <property type="evidence" value="ECO:0007669"/>
    <property type="project" value="InterPro"/>
</dbReference>